<evidence type="ECO:0000259" key="6">
    <source>
        <dbReference type="PROSITE" id="PS50011"/>
    </source>
</evidence>
<dbReference type="Pfam" id="PF07714">
    <property type="entry name" value="PK_Tyr_Ser-Thr"/>
    <property type="match status" value="1"/>
</dbReference>
<dbReference type="SMART" id="SM00220">
    <property type="entry name" value="S_TKc"/>
    <property type="match status" value="2"/>
</dbReference>
<dbReference type="Gene3D" id="3.30.200.20">
    <property type="entry name" value="Phosphorylase Kinase, domain 1"/>
    <property type="match status" value="1"/>
</dbReference>
<reference evidence="8" key="1">
    <citation type="submission" date="2021-01" db="EMBL/GenBank/DDBJ databases">
        <authorList>
            <person name="Kaushik A."/>
        </authorList>
    </citation>
    <scope>NUCLEOTIDE SEQUENCE</scope>
    <source>
        <strain evidence="8">AG5</strain>
    </source>
</reference>
<dbReference type="CDD" id="cd05123">
    <property type="entry name" value="STKc_AGC"/>
    <property type="match status" value="1"/>
</dbReference>
<dbReference type="InterPro" id="IPR011009">
    <property type="entry name" value="Kinase-like_dom_sf"/>
</dbReference>
<dbReference type="FunFam" id="1.10.510.10:FF:000465">
    <property type="entry name" value="Non-specific serine/threonine protein kinase"/>
    <property type="match status" value="1"/>
</dbReference>
<dbReference type="PROSITE" id="PS51285">
    <property type="entry name" value="AGC_KINASE_CTER"/>
    <property type="match status" value="1"/>
</dbReference>
<evidence type="ECO:0000313" key="8">
    <source>
        <dbReference type="EMBL" id="CAE7090706.1"/>
    </source>
</evidence>
<dbReference type="InterPro" id="IPR000719">
    <property type="entry name" value="Prot_kinase_dom"/>
</dbReference>
<dbReference type="AlphaFoldDB" id="A0A8H3DV91"/>
<keyword evidence="3" id="KW-0547">Nucleotide-binding</keyword>
<dbReference type="InterPro" id="IPR045270">
    <property type="entry name" value="STKc_AGC"/>
</dbReference>
<comment type="caution">
    <text evidence="8">The sequence shown here is derived from an EMBL/GenBank/DDBJ whole genome shotgun (WGS) entry which is preliminary data.</text>
</comment>
<evidence type="ECO:0000256" key="2">
    <source>
        <dbReference type="ARBA" id="ARBA00022679"/>
    </source>
</evidence>
<dbReference type="PANTHER" id="PTHR24351">
    <property type="entry name" value="RIBOSOMAL PROTEIN S6 KINASE"/>
    <property type="match status" value="1"/>
</dbReference>
<accession>A0A8H3DV91</accession>
<dbReference type="PROSITE" id="PS00108">
    <property type="entry name" value="PROTEIN_KINASE_ST"/>
    <property type="match status" value="1"/>
</dbReference>
<dbReference type="Proteomes" id="UP000663827">
    <property type="component" value="Unassembled WGS sequence"/>
</dbReference>
<dbReference type="InterPro" id="IPR000961">
    <property type="entry name" value="AGC-kinase_C"/>
</dbReference>
<sequence length="859" mass="95936">MESTIKEFDGDGGTLACRAVLDNFELVVLARYRAEAELYALKIISKRYVLAHQELERRLTEHAVLKRMAREPQDPFVVRLHWSFHDKESLFLAIDFHPGGTLAAQLVSKGGRFGRDATRFYATEIVEGCEGLHAAGVIYRNLQPENILIGADGHIVLTNFGLSKVFTRKVNSQSLVAPPSLNVPIELVTPHWMHNIGSPGRVSGTKGRLDRDTMNRTICGPPKYLAPEIIQDLAYSYKVDWWSFGILLYEMSTGITPFWAENQSDMYARVLQDELQFPEDEGMDQDTKNLIRGLLQRNPALRTCEPRLKKHPYFSVIDWQRVYYKQYVPPYTPLVDPSNTGNAQNIGDACLDMVPFMANEAVHADSDSGFSWTASNSGPPECPTVEENAEITDVFDGYSFEGHDSIIIDSDELEEGGGEIKDVEALDSEVRIGSTTTAEEMVPHQTHKLPEVEIPHAPMTKIKPIISFAKLKLPKLAASLASSTSHRVATARSKGNSWAVSGFYKALDLHKFPQDGAVQDIPSVEPRLANWIPTAPPRIGTEAKRKNTGVAALGRAFNIHPFDREYGNTINSTLYEQALTLEALNSLAEGRMPDIDKDLGEEIDSSQLNTPEQLASSMFERLIEHGCNNLTPDINSSGFSEYAVAEGGFGDIWIGKFHDGTKLAIKVLRFNSTTDDTTRKQLKRSMREIYNWSKLEHENVHKFLGVIMFRGRLGMVSRWMEHGNLRQYLSQNHNADRYQLCAQIAKGVAYLHGVDMIHGDLKACNVLVASDGTIRLTDFDYSIISNCSLAFSATTRVGGGTLRWMAPELLLNEDSPEKNKKTDIYSLGMTFLVSMARVSNQLRTERPPPGNLDQRPSIL</sequence>
<feature type="domain" description="Protein kinase" evidence="6">
    <location>
        <begin position="3"/>
        <end position="314"/>
    </location>
</feature>
<dbReference type="SUPFAM" id="SSF56112">
    <property type="entry name" value="Protein kinase-like (PK-like)"/>
    <property type="match status" value="2"/>
</dbReference>
<evidence type="ECO:0000256" key="5">
    <source>
        <dbReference type="ARBA" id="ARBA00022840"/>
    </source>
</evidence>
<keyword evidence="1" id="KW-0723">Serine/threonine-protein kinase</keyword>
<protein>
    <submittedName>
        <fullName evidence="8">Uncharacterized protein</fullName>
    </submittedName>
</protein>
<dbReference type="InterPro" id="IPR008271">
    <property type="entry name" value="Ser/Thr_kinase_AS"/>
</dbReference>
<evidence type="ECO:0000259" key="7">
    <source>
        <dbReference type="PROSITE" id="PS51285"/>
    </source>
</evidence>
<evidence type="ECO:0000256" key="1">
    <source>
        <dbReference type="ARBA" id="ARBA00022527"/>
    </source>
</evidence>
<evidence type="ECO:0000256" key="3">
    <source>
        <dbReference type="ARBA" id="ARBA00022741"/>
    </source>
</evidence>
<feature type="domain" description="Protein kinase" evidence="6">
    <location>
        <begin position="638"/>
        <end position="859"/>
    </location>
</feature>
<keyword evidence="4" id="KW-0418">Kinase</keyword>
<name>A0A8H3DV91_9AGAM</name>
<dbReference type="InterPro" id="IPR001245">
    <property type="entry name" value="Ser-Thr/Tyr_kinase_cat_dom"/>
</dbReference>
<dbReference type="GO" id="GO:0005524">
    <property type="term" value="F:ATP binding"/>
    <property type="evidence" value="ECO:0007669"/>
    <property type="project" value="UniProtKB-KW"/>
</dbReference>
<dbReference type="Pfam" id="PF00069">
    <property type="entry name" value="Pkinase"/>
    <property type="match status" value="2"/>
</dbReference>
<evidence type="ECO:0000313" key="9">
    <source>
        <dbReference type="Proteomes" id="UP000663827"/>
    </source>
</evidence>
<keyword evidence="5" id="KW-0067">ATP-binding</keyword>
<proteinExistence type="predicted"/>
<dbReference type="Gene3D" id="1.10.510.10">
    <property type="entry name" value="Transferase(Phosphotransferase) domain 1"/>
    <property type="match status" value="2"/>
</dbReference>
<feature type="domain" description="AGC-kinase C-terminal" evidence="7">
    <location>
        <begin position="315"/>
        <end position="410"/>
    </location>
</feature>
<dbReference type="EMBL" id="CAJNJQ010000636">
    <property type="protein sequence ID" value="CAE7090706.1"/>
    <property type="molecule type" value="Genomic_DNA"/>
</dbReference>
<organism evidence="8 9">
    <name type="scientific">Rhizoctonia solani</name>
    <dbReference type="NCBI Taxonomy" id="456999"/>
    <lineage>
        <taxon>Eukaryota</taxon>
        <taxon>Fungi</taxon>
        <taxon>Dikarya</taxon>
        <taxon>Basidiomycota</taxon>
        <taxon>Agaricomycotina</taxon>
        <taxon>Agaricomycetes</taxon>
        <taxon>Cantharellales</taxon>
        <taxon>Ceratobasidiaceae</taxon>
        <taxon>Rhizoctonia</taxon>
    </lineage>
</organism>
<gene>
    <name evidence="8" type="ORF">RDB_LOCUS31691</name>
</gene>
<keyword evidence="2" id="KW-0808">Transferase</keyword>
<dbReference type="PROSITE" id="PS50011">
    <property type="entry name" value="PROTEIN_KINASE_DOM"/>
    <property type="match status" value="2"/>
</dbReference>
<dbReference type="GO" id="GO:0004674">
    <property type="term" value="F:protein serine/threonine kinase activity"/>
    <property type="evidence" value="ECO:0007669"/>
    <property type="project" value="UniProtKB-KW"/>
</dbReference>
<evidence type="ECO:0000256" key="4">
    <source>
        <dbReference type="ARBA" id="ARBA00022777"/>
    </source>
</evidence>